<dbReference type="AlphaFoldDB" id="A0A3M0MXQ1"/>
<keyword evidence="1" id="KW-1133">Transmembrane helix</keyword>
<name>A0A3M0MXQ1_9RHOB</name>
<evidence type="ECO:0008006" key="4">
    <source>
        <dbReference type="Google" id="ProtNLM"/>
    </source>
</evidence>
<keyword evidence="1" id="KW-0812">Transmembrane</keyword>
<evidence type="ECO:0000313" key="2">
    <source>
        <dbReference type="EMBL" id="RMC36137.1"/>
    </source>
</evidence>
<dbReference type="Proteomes" id="UP000273516">
    <property type="component" value="Unassembled WGS sequence"/>
</dbReference>
<feature type="transmembrane region" description="Helical" evidence="1">
    <location>
        <begin position="20"/>
        <end position="39"/>
    </location>
</feature>
<organism evidence="2 3">
    <name type="scientific">Paracoccus alkanivorans</name>
    <dbReference type="NCBI Taxonomy" id="2116655"/>
    <lineage>
        <taxon>Bacteria</taxon>
        <taxon>Pseudomonadati</taxon>
        <taxon>Pseudomonadota</taxon>
        <taxon>Alphaproteobacteria</taxon>
        <taxon>Rhodobacterales</taxon>
        <taxon>Paracoccaceae</taxon>
        <taxon>Paracoccus</taxon>
    </lineage>
</organism>
<comment type="caution">
    <text evidence="2">The sequence shown here is derived from an EMBL/GenBank/DDBJ whole genome shotgun (WGS) entry which is preliminary data.</text>
</comment>
<dbReference type="EMBL" id="QOKZ01000002">
    <property type="protein sequence ID" value="RMC36137.1"/>
    <property type="molecule type" value="Genomic_DNA"/>
</dbReference>
<reference evidence="2 3" key="1">
    <citation type="submission" date="2018-07" db="EMBL/GenBank/DDBJ databases">
        <authorList>
            <person name="Zhang Y."/>
            <person name="Wang L."/>
            <person name="Ma S."/>
        </authorList>
    </citation>
    <scope>NUCLEOTIDE SEQUENCE [LARGE SCALE GENOMIC DNA]</scope>
    <source>
        <strain evidence="2 3">4-2</strain>
    </source>
</reference>
<protein>
    <recommendedName>
        <fullName evidence="4">LPS export ABC transporter periplasmic protein LptC</fullName>
    </recommendedName>
</protein>
<accession>A0A3M0MXQ1</accession>
<proteinExistence type="predicted"/>
<sequence length="202" mass="21714">MTACAPAWSEQMSRTRIVRWLRVLLPLLALAVLSTMFLFSGESDTEPEIPYAEVDAERMAREPRMVAPEYSGVTDDGAELSLRASEASPKQDRGGEASELQLDMHRKDGLTAQVTAPAGGLDNGEITLRGGVRMTTSTGWSLQAEQIDAATDRSHISAQEGVDAVAPFGEITAGAMELHAVPEKDGAAVLNFTDGVRLIYRP</sequence>
<evidence type="ECO:0000313" key="3">
    <source>
        <dbReference type="Proteomes" id="UP000273516"/>
    </source>
</evidence>
<evidence type="ECO:0000256" key="1">
    <source>
        <dbReference type="SAM" id="Phobius"/>
    </source>
</evidence>
<gene>
    <name evidence="2" type="ORF">C9E81_05390</name>
</gene>
<keyword evidence="3" id="KW-1185">Reference proteome</keyword>
<keyword evidence="1" id="KW-0472">Membrane</keyword>